<protein>
    <submittedName>
        <fullName evidence="2">C2H2-type domain-containing protein</fullName>
    </submittedName>
</protein>
<reference evidence="2 3" key="1">
    <citation type="submission" date="2019-08" db="EMBL/GenBank/DDBJ databases">
        <title>Whole genome of Aphis craccivora.</title>
        <authorList>
            <person name="Voronova N.V."/>
            <person name="Shulinski R.S."/>
            <person name="Bandarenka Y.V."/>
            <person name="Zhorov D.G."/>
            <person name="Warner D."/>
        </authorList>
    </citation>
    <scope>NUCLEOTIDE SEQUENCE [LARGE SCALE GENOMIC DNA]</scope>
    <source>
        <strain evidence="2">180601</strain>
        <tissue evidence="2">Whole Body</tissue>
    </source>
</reference>
<gene>
    <name evidence="2" type="ORF">FWK35_00023177</name>
</gene>
<feature type="compositionally biased region" description="Low complexity" evidence="1">
    <location>
        <begin position="89"/>
        <end position="104"/>
    </location>
</feature>
<keyword evidence="3" id="KW-1185">Reference proteome</keyword>
<comment type="caution">
    <text evidence="2">The sequence shown here is derived from an EMBL/GenBank/DDBJ whole genome shotgun (WGS) entry which is preliminary data.</text>
</comment>
<evidence type="ECO:0000313" key="3">
    <source>
        <dbReference type="Proteomes" id="UP000478052"/>
    </source>
</evidence>
<evidence type="ECO:0000313" key="2">
    <source>
        <dbReference type="EMBL" id="KAF0749136.1"/>
    </source>
</evidence>
<dbReference type="Proteomes" id="UP000478052">
    <property type="component" value="Unassembled WGS sequence"/>
</dbReference>
<organism evidence="2 3">
    <name type="scientific">Aphis craccivora</name>
    <name type="common">Cowpea aphid</name>
    <dbReference type="NCBI Taxonomy" id="307492"/>
    <lineage>
        <taxon>Eukaryota</taxon>
        <taxon>Metazoa</taxon>
        <taxon>Ecdysozoa</taxon>
        <taxon>Arthropoda</taxon>
        <taxon>Hexapoda</taxon>
        <taxon>Insecta</taxon>
        <taxon>Pterygota</taxon>
        <taxon>Neoptera</taxon>
        <taxon>Paraneoptera</taxon>
        <taxon>Hemiptera</taxon>
        <taxon>Sternorrhyncha</taxon>
        <taxon>Aphidomorpha</taxon>
        <taxon>Aphidoidea</taxon>
        <taxon>Aphididae</taxon>
        <taxon>Aphidini</taxon>
        <taxon>Aphis</taxon>
        <taxon>Aphis</taxon>
    </lineage>
</organism>
<dbReference type="EMBL" id="VUJU01006213">
    <property type="protein sequence ID" value="KAF0749136.1"/>
    <property type="molecule type" value="Genomic_DNA"/>
</dbReference>
<name>A0A6G0Y4F5_APHCR</name>
<accession>A0A6G0Y4F5</accession>
<sequence length="158" mass="16526">MFPVPGTGTRGAPRIPAGNRPDPDTGGPPMSPLPTMLPTTMRPAMRPRGTGDRLSLPLPPPSPVRRESPRNEAYNIVVASPELWRLRDPSPAVCSSSASSGVADGSDDLAGTPLPDALDGPEGLAGDALILQPDDTTPLHAFREQFTDINKEPCSEAG</sequence>
<feature type="compositionally biased region" description="Low complexity" evidence="1">
    <location>
        <begin position="25"/>
        <end position="56"/>
    </location>
</feature>
<feature type="region of interest" description="Disordered" evidence="1">
    <location>
        <begin position="1"/>
        <end position="73"/>
    </location>
</feature>
<feature type="region of interest" description="Disordered" evidence="1">
    <location>
        <begin position="87"/>
        <end position="127"/>
    </location>
</feature>
<dbReference type="AlphaFoldDB" id="A0A6G0Y4F5"/>
<evidence type="ECO:0000256" key="1">
    <source>
        <dbReference type="SAM" id="MobiDB-lite"/>
    </source>
</evidence>
<proteinExistence type="predicted"/>